<feature type="transmembrane region" description="Helical" evidence="1">
    <location>
        <begin position="126"/>
        <end position="148"/>
    </location>
</feature>
<comment type="caution">
    <text evidence="2">The sequence shown here is derived from an EMBL/GenBank/DDBJ whole genome shotgun (WGS) entry which is preliminary data.</text>
</comment>
<evidence type="ECO:0000313" key="2">
    <source>
        <dbReference type="EMBL" id="KAF9671894.1"/>
    </source>
</evidence>
<keyword evidence="3" id="KW-1185">Reference proteome</keyword>
<accession>A0A835JNX8</accession>
<reference evidence="2 3" key="1">
    <citation type="submission" date="2020-10" db="EMBL/GenBank/DDBJ databases">
        <title>Plant Genome Project.</title>
        <authorList>
            <person name="Zhang R.-G."/>
        </authorList>
    </citation>
    <scope>NUCLEOTIDE SEQUENCE [LARGE SCALE GENOMIC DNA]</scope>
    <source>
        <strain evidence="2">FAFU-HL-1</strain>
        <tissue evidence="2">Leaf</tissue>
    </source>
</reference>
<sequence>MDLATEELQFLTIPEILKESISIPKQSPKTFQLITVALIFPLSFAILAHSLFTHPLLDQIQDDPSSQNTHQWTLLLVFQFFYLIFLFAFSLLSTAAVVFTVASLYTSKPVSFSSTTSAIPQVFKRIDIQNTLLVLFSLMVIGVLYLVVHVYITALWHLASVVSVLEPVYGLVAMKKSYELLKGKIRVAVYLNRIATESKRSCTTEIHSTILIEYPVRVLTSSPPLGTVASLHL</sequence>
<feature type="transmembrane region" description="Helical" evidence="1">
    <location>
        <begin position="72"/>
        <end position="105"/>
    </location>
</feature>
<gene>
    <name evidence="2" type="ORF">SADUNF_Sadunf12G0097900</name>
</gene>
<keyword evidence="1" id="KW-1133">Transmembrane helix</keyword>
<dbReference type="PANTHER" id="PTHR33133">
    <property type="entry name" value="OS08G0107100 PROTEIN-RELATED"/>
    <property type="match status" value="1"/>
</dbReference>
<dbReference type="EMBL" id="JADGMS010000012">
    <property type="protein sequence ID" value="KAF9671894.1"/>
    <property type="molecule type" value="Genomic_DNA"/>
</dbReference>
<evidence type="ECO:0000256" key="1">
    <source>
        <dbReference type="SAM" id="Phobius"/>
    </source>
</evidence>
<keyword evidence="1" id="KW-0812">Transmembrane</keyword>
<keyword evidence="1" id="KW-0472">Membrane</keyword>
<organism evidence="2 3">
    <name type="scientific">Salix dunnii</name>
    <dbReference type="NCBI Taxonomy" id="1413687"/>
    <lineage>
        <taxon>Eukaryota</taxon>
        <taxon>Viridiplantae</taxon>
        <taxon>Streptophyta</taxon>
        <taxon>Embryophyta</taxon>
        <taxon>Tracheophyta</taxon>
        <taxon>Spermatophyta</taxon>
        <taxon>Magnoliopsida</taxon>
        <taxon>eudicotyledons</taxon>
        <taxon>Gunneridae</taxon>
        <taxon>Pentapetalae</taxon>
        <taxon>rosids</taxon>
        <taxon>fabids</taxon>
        <taxon>Malpighiales</taxon>
        <taxon>Salicaceae</taxon>
        <taxon>Saliceae</taxon>
        <taxon>Salix</taxon>
    </lineage>
</organism>
<dbReference type="PANTHER" id="PTHR33133:SF24">
    <property type="entry name" value="OS01G0800300 PROTEIN"/>
    <property type="match status" value="1"/>
</dbReference>
<evidence type="ECO:0000313" key="3">
    <source>
        <dbReference type="Proteomes" id="UP000657918"/>
    </source>
</evidence>
<feature type="transmembrane region" description="Helical" evidence="1">
    <location>
        <begin position="31"/>
        <end position="52"/>
    </location>
</feature>
<name>A0A835JNX8_9ROSI</name>
<proteinExistence type="predicted"/>
<protein>
    <submittedName>
        <fullName evidence="2">Uncharacterized protein</fullName>
    </submittedName>
</protein>
<dbReference type="OrthoDB" id="1908649at2759"/>
<dbReference type="AlphaFoldDB" id="A0A835JNX8"/>
<dbReference type="Proteomes" id="UP000657918">
    <property type="component" value="Unassembled WGS sequence"/>
</dbReference>